<reference evidence="4 5" key="1">
    <citation type="journal article" date="2019" name="Int. J. Syst. Evol. Microbiol.">
        <title>The Global Catalogue of Microorganisms (GCM) 10K type strain sequencing project: providing services to taxonomists for standard genome sequencing and annotation.</title>
        <authorList>
            <consortium name="The Broad Institute Genomics Platform"/>
            <consortium name="The Broad Institute Genome Sequencing Center for Infectious Disease"/>
            <person name="Wu L."/>
            <person name="Ma J."/>
        </authorList>
    </citation>
    <scope>NUCLEOTIDE SEQUENCE [LARGE SCALE GENOMIC DNA]</scope>
    <source>
        <strain evidence="4 5">CGMCC 1.12563</strain>
    </source>
</reference>
<gene>
    <name evidence="4" type="ORF">ACFSBT_13195</name>
</gene>
<sequence length="217" mass="25207">MFQAEIHIQQERYCVLSGLAERFDATYDIAIEEHHDHLVTFVLELDNATDEHVAFLEDSEQVERVEQLEPGRYLVTKRSCGAYSAIEQNHGILRRRNHITADHRVYTVLLFRREDLRAMIDEFREIGAVTLGKITRFEEPTHRLTTRQEEVVSAALDLGYFEWPRRLNSEELAAELDISRATLLEHLRKAESKLITAALEDGRHTDRTGFADQRHTP</sequence>
<feature type="domain" description="HTH bat-type" evidence="3">
    <location>
        <begin position="144"/>
        <end position="196"/>
    </location>
</feature>
<keyword evidence="5" id="KW-1185">Reference proteome</keyword>
<dbReference type="Gene3D" id="1.10.10.10">
    <property type="entry name" value="Winged helix-like DNA-binding domain superfamily/Winged helix DNA-binding domain"/>
    <property type="match status" value="1"/>
</dbReference>
<keyword evidence="1" id="KW-0805">Transcription regulation</keyword>
<proteinExistence type="predicted"/>
<evidence type="ECO:0000256" key="2">
    <source>
        <dbReference type="ARBA" id="ARBA00023163"/>
    </source>
</evidence>
<keyword evidence="2" id="KW-0804">Transcription</keyword>
<dbReference type="PANTHER" id="PTHR34236">
    <property type="entry name" value="DIMETHYL SULFOXIDE REDUCTASE TRANSCRIPTIONAL ACTIVATOR"/>
    <property type="match status" value="1"/>
</dbReference>
<dbReference type="AlphaFoldDB" id="A0ABD6AY62"/>
<evidence type="ECO:0000313" key="5">
    <source>
        <dbReference type="Proteomes" id="UP001597187"/>
    </source>
</evidence>
<evidence type="ECO:0000259" key="3">
    <source>
        <dbReference type="Pfam" id="PF04967"/>
    </source>
</evidence>
<dbReference type="InterPro" id="IPR036388">
    <property type="entry name" value="WH-like_DNA-bd_sf"/>
</dbReference>
<dbReference type="InterPro" id="IPR007050">
    <property type="entry name" value="HTH_bacterioopsin"/>
</dbReference>
<dbReference type="RefSeq" id="WP_250874205.1">
    <property type="nucleotide sequence ID" value="NZ_JALXFV010000007.1"/>
</dbReference>
<evidence type="ECO:0000256" key="1">
    <source>
        <dbReference type="ARBA" id="ARBA00023015"/>
    </source>
</evidence>
<dbReference type="PANTHER" id="PTHR34236:SF1">
    <property type="entry name" value="DIMETHYL SULFOXIDE REDUCTASE TRANSCRIPTIONAL ACTIVATOR"/>
    <property type="match status" value="1"/>
</dbReference>
<protein>
    <submittedName>
        <fullName evidence="4">Helix-turn-helix domain-containing protein</fullName>
    </submittedName>
</protein>
<evidence type="ECO:0000313" key="4">
    <source>
        <dbReference type="EMBL" id="MFD1514233.1"/>
    </source>
</evidence>
<accession>A0ABD6AY62</accession>
<dbReference type="Proteomes" id="UP001597187">
    <property type="component" value="Unassembled WGS sequence"/>
</dbReference>
<dbReference type="Pfam" id="PF04967">
    <property type="entry name" value="HTH_10"/>
    <property type="match status" value="1"/>
</dbReference>
<dbReference type="EMBL" id="JBHUDC010000007">
    <property type="protein sequence ID" value="MFD1514233.1"/>
    <property type="molecule type" value="Genomic_DNA"/>
</dbReference>
<organism evidence="4 5">
    <name type="scientific">Halomarina rubra</name>
    <dbReference type="NCBI Taxonomy" id="2071873"/>
    <lineage>
        <taxon>Archaea</taxon>
        <taxon>Methanobacteriati</taxon>
        <taxon>Methanobacteriota</taxon>
        <taxon>Stenosarchaea group</taxon>
        <taxon>Halobacteria</taxon>
        <taxon>Halobacteriales</taxon>
        <taxon>Natronomonadaceae</taxon>
        <taxon>Halomarina</taxon>
    </lineage>
</organism>
<name>A0ABD6AY62_9EURY</name>
<comment type="caution">
    <text evidence="4">The sequence shown here is derived from an EMBL/GenBank/DDBJ whole genome shotgun (WGS) entry which is preliminary data.</text>
</comment>